<name>A0ABV9QVE6_9GAMM</name>
<dbReference type="InterPro" id="IPR047589">
    <property type="entry name" value="DUF11_rpt"/>
</dbReference>
<evidence type="ECO:0000259" key="3">
    <source>
        <dbReference type="Pfam" id="PF20674"/>
    </source>
</evidence>
<evidence type="ECO:0000259" key="2">
    <source>
        <dbReference type="Pfam" id="PF01345"/>
    </source>
</evidence>
<feature type="compositionally biased region" description="Acidic residues" evidence="1">
    <location>
        <begin position="735"/>
        <end position="745"/>
    </location>
</feature>
<gene>
    <name evidence="4" type="ORF">ACFO6Q_13270</name>
</gene>
<comment type="caution">
    <text evidence="4">The sequence shown here is derived from an EMBL/GenBank/DDBJ whole genome shotgun (WGS) entry which is preliminary data.</text>
</comment>
<dbReference type="PANTHER" id="PTHR34819:SF3">
    <property type="entry name" value="CELL SURFACE PROTEIN"/>
    <property type="match status" value="1"/>
</dbReference>
<feature type="domain" description="DUF11" evidence="2">
    <location>
        <begin position="1650"/>
        <end position="1758"/>
    </location>
</feature>
<feature type="region of interest" description="Disordered" evidence="1">
    <location>
        <begin position="2005"/>
        <end position="2027"/>
    </location>
</feature>
<protein>
    <recommendedName>
        <fullName evidence="6">DUF11 domain-containing protein</fullName>
    </recommendedName>
</protein>
<feature type="domain" description="DUF11" evidence="2">
    <location>
        <begin position="1388"/>
        <end position="1501"/>
    </location>
</feature>
<feature type="domain" description="DUF11" evidence="2">
    <location>
        <begin position="854"/>
        <end position="957"/>
    </location>
</feature>
<dbReference type="NCBIfam" id="TIGR01451">
    <property type="entry name" value="B_ant_repeat"/>
    <property type="match status" value="9"/>
</dbReference>
<feature type="region of interest" description="Disordered" evidence="1">
    <location>
        <begin position="726"/>
        <end position="764"/>
    </location>
</feature>
<organism evidence="4 5">
    <name type="scientific">Dokdonella ginsengisoli</name>
    <dbReference type="NCBI Taxonomy" id="363846"/>
    <lineage>
        <taxon>Bacteria</taxon>
        <taxon>Pseudomonadati</taxon>
        <taxon>Pseudomonadota</taxon>
        <taxon>Gammaproteobacteria</taxon>
        <taxon>Lysobacterales</taxon>
        <taxon>Rhodanobacteraceae</taxon>
        <taxon>Dokdonella</taxon>
    </lineage>
</organism>
<dbReference type="EMBL" id="JBHSHD010000010">
    <property type="protein sequence ID" value="MFC4821298.1"/>
    <property type="molecule type" value="Genomic_DNA"/>
</dbReference>
<keyword evidence="5" id="KW-1185">Reference proteome</keyword>
<dbReference type="Pfam" id="PF20674">
    <property type="entry name" value="SpaA_3"/>
    <property type="match status" value="1"/>
</dbReference>
<evidence type="ECO:0000256" key="1">
    <source>
        <dbReference type="SAM" id="MobiDB-lite"/>
    </source>
</evidence>
<reference evidence="5" key="1">
    <citation type="journal article" date="2019" name="Int. J. Syst. Evol. Microbiol.">
        <title>The Global Catalogue of Microorganisms (GCM) 10K type strain sequencing project: providing services to taxonomists for standard genome sequencing and annotation.</title>
        <authorList>
            <consortium name="The Broad Institute Genomics Platform"/>
            <consortium name="The Broad Institute Genome Sequencing Center for Infectious Disease"/>
            <person name="Wu L."/>
            <person name="Ma J."/>
        </authorList>
    </citation>
    <scope>NUCLEOTIDE SEQUENCE [LARGE SCALE GENOMIC DNA]</scope>
    <source>
        <strain evidence="5">CCUG 30340</strain>
    </source>
</reference>
<sequence>MLNLFAGGERRDERGHPEDRLRRGNRQADCAAPAEAVDIRFAIGASIRCDTDSANEADARGDVTQATSPAEWLRKITRLANADHRWNFVGQNEAATVAVRPPRAPGVTPTRDRRCESLAAGEDANHRSSFHETLFELRPGKCIRENAGNAGHWSGIDGGAMRSATQKFSLAAVAWLVLSAALAPMPVQAQSIQRSFLNPSFEQPVIGSDGCRVYMNQSNVPGWRTNHPNASTGAAPAGCNTTPMGVSPGPVIEIWRVPRSVTGAPGGALVQSSTGGGNKQIAELNAQVASRLYQTMCLMTGETIRWGLAHRGRRQTNTMNVMIANTQVARLQSPTAGVGAVLAQDANQGPITRTATNMNWARYTGSFLYSGPSGNTDVGFQAVVGDNNNPAEGNFLDAVTFEVDPMVDFPNGSSADVEGSAGSWALLPNRPRLRITGTVPAAGLNIAVKVTGGTATGPGAAGTDPTPDFRTPGNASAFTVAIPAGNYQNATFFVPIEIYGDTDIEADETIVLQIDPGNGYVLGSNTNCSQAAVTQWTYTVRDDDSDLVVSKTAADEPQLVEGTDDQFDVSYTIVAQAIGQDRTYKITDTPAFDADVTILALQSLSCVRDNPADAGDTTCGGTLLSPIPNETAGPWELNTSHALPVDATETYTTTVRFRINPGASGSDSCGGGTGGGGLFNTVKAEAPDGQAHEASACQDTPPLVWLRLSKTIVGRVLPGDQFRIRAWDGGRDLDPDTLSDPDDPESPVIPGTGLTTGSGTGPNQSHIGRVAVSAGDLLELSEYLVGDPDGSQLSGRYAVDMACTNATAGSPTTLPSGPGTPDTESNERDWPLFLPAAGDDIDCVITNAPDAPNLQLEKTASAGPWVVGQGGTYTLTVRNAGTGDTDAAVTVVDDLPSQLVPDWTGTHSSGDWSCTYSGQRVTCTTSAVIAEGGSSQFTMPVRAVSNGSATNTAAVGGGGDPVNGGTPDPGTCTAGAAHCGSATVQINTAAAITTQKVLSQINGEPAAAGASVEAGDVLTYTITSTNTGETAGSTLLTDRVPAGTTYTGIGGIDDPAWVCENDEVVAGTECTQTQAVPANGGQTSSTFTVTVDTPAPPGSIANAVTSSADDDCTACSTSNPVLLPSISLAKTVGSSPMVVGQANSYTLTVSNSGQAVNSQAIVVRDTLPGTLSIGTLPTGCELDAADSQTVVCTIAAEALAVGANQSFTIPVTPTAAGSVTNNATATGGGGEPDDCNGSGDCAASVTTPVNTPAAITTQKVLSHINGQPVAPGAGVQAGDVLTYTITSSNSGETAGSTLLTDHVPVGTTYTGVGGIDDPAWACENDEVVAGTECTQTQTVPANGQASSTFTVTVDTPAPAGSIANAVTSSADDDCTACGTSNPVLLPSISLSKTVGSSPMVVGQANSYTLTVSNSGQAANSQPIVVRDTLPGTLTIGTLPAGCELDAADSQTVVCTIAAEALAVGANQSFTIPVTPTAAGSVTNNATATGGGGEPDDCNGSGDCAASVTTPVNTPAAITTQKVLSQINGQPAAAGAGVQAGDVLTYTITSSNSGQTVGSTLLTDHVPAGTTYTGIGGIDDPAWACENDEVVAGTQCTQTQAVPPNGQASSTFTVTVDTPAPAGGIANAVTSSADDDCTACGTSNPVLLPSISLSKTVGSSPMVVGQANSYTLTVNNSGQAVNSQAIVVRDTLPGTLSIGALPAGCELDAADSQTVVCTIAAEALAVGASESFTIPVTPTAAGSVTNNATATGGGGEPDDCTGSGDCAASVTTPVNTPAAISTQKLLSHVNGQSVSPGAGVAAGDVLTYTITTTNTGETAGSTLLTDHVPAGTTYTGVGGIDDPAWACENDEVVAGTQCTQTQAVPANGQASSTFTVTVDTPAPAGGIANAVTSSADDDCTACSTSNPVLLPSISLAKTVGSSPMVVGQANSYTLTVSNSGQAVNSQAIVVRDTLPGTLTIGTLPAGCALDASDSQTVVCTIAAGALAPDASQSFTIPVTPTPAVSDSVTNTATATGGGGEPDDCTGSGDCTASVTTPVQEVAPPVIAKSAARITAPMEGVRWTVLLHNRNETVQQVQMRDAVPAGLTYLVGSVTCTAHGTSQVNACDFDPAGNRIVADVTLAPDPGVTDPAAASNRVEVVFDTGYTDAPVPVSNTAQACWNEQNDAGAIETCAQNVPAQAGYQPPAAVEPIPTPVDARWMLAVMSLLLVLGAAWQLRRRT</sequence>
<dbReference type="Proteomes" id="UP001595886">
    <property type="component" value="Unassembled WGS sequence"/>
</dbReference>
<evidence type="ECO:0000313" key="4">
    <source>
        <dbReference type="EMBL" id="MFC4821298.1"/>
    </source>
</evidence>
<feature type="compositionally biased region" description="Low complexity" evidence="1">
    <location>
        <begin position="807"/>
        <end position="821"/>
    </location>
</feature>
<feature type="domain" description="DUF11" evidence="2">
    <location>
        <begin position="1912"/>
        <end position="2022"/>
    </location>
</feature>
<dbReference type="RefSeq" id="WP_380021582.1">
    <property type="nucleotide sequence ID" value="NZ_JBHSHD010000010.1"/>
</dbReference>
<dbReference type="Pfam" id="PF01345">
    <property type="entry name" value="DUF11"/>
    <property type="match status" value="5"/>
</dbReference>
<proteinExistence type="predicted"/>
<feature type="region of interest" description="Disordered" evidence="1">
    <location>
        <begin position="1"/>
        <end position="27"/>
    </location>
</feature>
<feature type="domain" description="DUF11" evidence="2">
    <location>
        <begin position="1126"/>
        <end position="1239"/>
    </location>
</feature>
<dbReference type="InterPro" id="IPR048834">
    <property type="entry name" value="SpaA_pre-album"/>
</dbReference>
<evidence type="ECO:0008006" key="6">
    <source>
        <dbReference type="Google" id="ProtNLM"/>
    </source>
</evidence>
<evidence type="ECO:0000313" key="5">
    <source>
        <dbReference type="Proteomes" id="UP001595886"/>
    </source>
</evidence>
<feature type="compositionally biased region" description="Basic and acidic residues" evidence="1">
    <location>
        <begin position="8"/>
        <end position="22"/>
    </location>
</feature>
<dbReference type="InterPro" id="IPR051172">
    <property type="entry name" value="Chlamydia_OmcB"/>
</dbReference>
<feature type="region of interest" description="Disordered" evidence="1">
    <location>
        <begin position="806"/>
        <end position="826"/>
    </location>
</feature>
<feature type="domain" description="SpaA-like prealbumin fold" evidence="3">
    <location>
        <begin position="706"/>
        <end position="849"/>
    </location>
</feature>
<dbReference type="InterPro" id="IPR001434">
    <property type="entry name" value="OmcB-like_DUF11"/>
</dbReference>
<dbReference type="PANTHER" id="PTHR34819">
    <property type="entry name" value="LARGE CYSTEINE-RICH PERIPLASMIC PROTEIN OMCB"/>
    <property type="match status" value="1"/>
</dbReference>
<accession>A0ABV9QVE6</accession>